<dbReference type="AlphaFoldDB" id="A0A069RIW5"/>
<dbReference type="PANTHER" id="PTHR13779:SF7">
    <property type="entry name" value="ATPASE WRNIP1"/>
    <property type="match status" value="1"/>
</dbReference>
<dbReference type="Proteomes" id="UP000027946">
    <property type="component" value="Unassembled WGS sequence"/>
</dbReference>
<dbReference type="OrthoDB" id="9778364at2"/>
<dbReference type="InterPro" id="IPR003593">
    <property type="entry name" value="AAA+_ATPase"/>
</dbReference>
<dbReference type="InterPro" id="IPR032423">
    <property type="entry name" value="AAA_assoc_2"/>
</dbReference>
<dbReference type="Pfam" id="PF16193">
    <property type="entry name" value="AAA_assoc_2"/>
    <property type="match status" value="1"/>
</dbReference>
<dbReference type="GO" id="GO:0008047">
    <property type="term" value="F:enzyme activator activity"/>
    <property type="evidence" value="ECO:0007669"/>
    <property type="project" value="TreeGrafter"/>
</dbReference>
<dbReference type="GO" id="GO:0017116">
    <property type="term" value="F:single-stranded DNA helicase activity"/>
    <property type="evidence" value="ECO:0007669"/>
    <property type="project" value="TreeGrafter"/>
</dbReference>
<sequence>MLKPLAERMRPAKIEDMIGQSHIIGKGKALANMINAKRITNMILYGPSGTGKTSLANIISHTLDMEFFNINATTSSVSDIKQVISKSNEISNVNGIILYIDEIQSFNKKQQQTILEYIENGKITLIASTTENPHHYVYNALLSRSIVFEFKPLGTSDIVKGLQKAIGLLEEDEFDGYTINYEKEAFEKIAVFSNGDLRKAINILEAAMFSLDISEDMELTLVSSSIENGLDIKMISYDRSGDNHYDILSAFQKSIRGSDVDASLHYLARLIKAGDLQSITRRLIVIASEDIGLAYPNAISIVKACTDSANQLGFPEARIPLAQAVILLASSPKSNSVLTAIDRALSDIESKDIGQIPMHIRDSHYRGSQNMGRGVGYKYPHNYENSYVHQKYMPENIQNSKYYTPADNKFEKSAFEYLNSIKKKGV</sequence>
<evidence type="ECO:0000313" key="6">
    <source>
        <dbReference type="Proteomes" id="UP000027946"/>
    </source>
</evidence>
<comment type="caution">
    <text evidence="5">The sequence shown here is derived from an EMBL/GenBank/DDBJ whole genome shotgun (WGS) entry which is preliminary data.</text>
</comment>
<keyword evidence="6" id="KW-1185">Reference proteome</keyword>
<evidence type="ECO:0000259" key="4">
    <source>
        <dbReference type="SMART" id="SM00382"/>
    </source>
</evidence>
<dbReference type="Pfam" id="PF12002">
    <property type="entry name" value="MgsA_C"/>
    <property type="match status" value="1"/>
</dbReference>
<evidence type="ECO:0000256" key="3">
    <source>
        <dbReference type="ARBA" id="ARBA00022840"/>
    </source>
</evidence>
<dbReference type="InterPro" id="IPR051314">
    <property type="entry name" value="AAA_ATPase_RarA/MGS1/WRNIP1"/>
</dbReference>
<reference evidence="5 6" key="1">
    <citation type="submission" date="2014-03" db="EMBL/GenBank/DDBJ databases">
        <title>Genome sequence of Clostridium litorale W6, DSM 5388.</title>
        <authorList>
            <person name="Poehlein A."/>
            <person name="Jagirdar A."/>
            <person name="Khonsari B."/>
            <person name="Chibani C.M."/>
            <person name="Gutierrez Gutierrez D.A."/>
            <person name="Davydova E."/>
            <person name="Alghaithi H.S."/>
            <person name="Nair K.P."/>
            <person name="Dhamotharan K."/>
            <person name="Chandran L."/>
            <person name="G W."/>
            <person name="Daniel R."/>
        </authorList>
    </citation>
    <scope>NUCLEOTIDE SEQUENCE [LARGE SCALE GENOMIC DNA]</scope>
    <source>
        <strain evidence="5 6">W6</strain>
    </source>
</reference>
<dbReference type="GO" id="GO:0005524">
    <property type="term" value="F:ATP binding"/>
    <property type="evidence" value="ECO:0007669"/>
    <property type="project" value="UniProtKB-KW"/>
</dbReference>
<keyword evidence="3" id="KW-0067">ATP-binding</keyword>
<comment type="similarity">
    <text evidence="1">Belongs to the AAA ATPase family. RarA/MGS1/WRNIP1 subfamily.</text>
</comment>
<keyword evidence="2" id="KW-0547">Nucleotide-binding</keyword>
<dbReference type="GO" id="GO:0000731">
    <property type="term" value="P:DNA synthesis involved in DNA repair"/>
    <property type="evidence" value="ECO:0007669"/>
    <property type="project" value="TreeGrafter"/>
</dbReference>
<dbReference type="CDD" id="cd18139">
    <property type="entry name" value="HLD_clamp_RarA"/>
    <property type="match status" value="1"/>
</dbReference>
<dbReference type="Gene3D" id="1.10.3710.10">
    <property type="entry name" value="DNA polymerase III clamp loader subunits, C-terminal domain"/>
    <property type="match status" value="1"/>
</dbReference>
<gene>
    <name evidence="5" type="ORF">CLIT_23c04450</name>
</gene>
<dbReference type="PANTHER" id="PTHR13779">
    <property type="entry name" value="WERNER HELICASE-INTERACTING PROTEIN 1 FAMILY MEMBER"/>
    <property type="match status" value="1"/>
</dbReference>
<dbReference type="Gene3D" id="1.20.272.10">
    <property type="match status" value="1"/>
</dbReference>
<dbReference type="InterPro" id="IPR003959">
    <property type="entry name" value="ATPase_AAA_core"/>
</dbReference>
<dbReference type="GO" id="GO:0006261">
    <property type="term" value="P:DNA-templated DNA replication"/>
    <property type="evidence" value="ECO:0007669"/>
    <property type="project" value="TreeGrafter"/>
</dbReference>
<proteinExistence type="inferred from homology"/>
<dbReference type="Pfam" id="PF00004">
    <property type="entry name" value="AAA"/>
    <property type="match status" value="1"/>
</dbReference>
<feature type="domain" description="AAA+ ATPase" evidence="4">
    <location>
        <begin position="38"/>
        <end position="154"/>
    </location>
</feature>
<dbReference type="STRING" id="1121324.CLIT_23c04450"/>
<dbReference type="GO" id="GO:0003677">
    <property type="term" value="F:DNA binding"/>
    <property type="evidence" value="ECO:0007669"/>
    <property type="project" value="InterPro"/>
</dbReference>
<dbReference type="InterPro" id="IPR027417">
    <property type="entry name" value="P-loop_NTPase"/>
</dbReference>
<name>A0A069RIW5_PEPLI</name>
<dbReference type="RefSeq" id="WP_038268124.1">
    <property type="nucleotide sequence ID" value="NZ_FSRH01000003.1"/>
</dbReference>
<organism evidence="5 6">
    <name type="scientific">Peptoclostridium litorale DSM 5388</name>
    <dbReference type="NCBI Taxonomy" id="1121324"/>
    <lineage>
        <taxon>Bacteria</taxon>
        <taxon>Bacillati</taxon>
        <taxon>Bacillota</taxon>
        <taxon>Clostridia</taxon>
        <taxon>Peptostreptococcales</taxon>
        <taxon>Peptoclostridiaceae</taxon>
        <taxon>Peptoclostridium</taxon>
    </lineage>
</organism>
<dbReference type="FunFam" id="1.20.272.10:FF:000001">
    <property type="entry name" value="Putative AAA family ATPase"/>
    <property type="match status" value="1"/>
</dbReference>
<accession>A0A069RIW5</accession>
<dbReference type="eggNOG" id="COG2256">
    <property type="taxonomic scope" value="Bacteria"/>
</dbReference>
<evidence type="ECO:0000256" key="2">
    <source>
        <dbReference type="ARBA" id="ARBA00022741"/>
    </source>
</evidence>
<dbReference type="SUPFAM" id="SSF48019">
    <property type="entry name" value="post-AAA+ oligomerization domain-like"/>
    <property type="match status" value="1"/>
</dbReference>
<dbReference type="InterPro" id="IPR021886">
    <property type="entry name" value="MgsA_C"/>
</dbReference>
<dbReference type="SMART" id="SM00382">
    <property type="entry name" value="AAA"/>
    <property type="match status" value="1"/>
</dbReference>
<evidence type="ECO:0000313" key="5">
    <source>
        <dbReference type="EMBL" id="KDR94172.1"/>
    </source>
</evidence>
<dbReference type="FunFam" id="1.10.3710.10:FF:000003">
    <property type="entry name" value="ATPase, AAA family protein"/>
    <property type="match status" value="1"/>
</dbReference>
<dbReference type="EMBL" id="JJMM01000026">
    <property type="protein sequence ID" value="KDR94172.1"/>
    <property type="molecule type" value="Genomic_DNA"/>
</dbReference>
<dbReference type="CDD" id="cd00009">
    <property type="entry name" value="AAA"/>
    <property type="match status" value="1"/>
</dbReference>
<dbReference type="Gene3D" id="3.40.50.300">
    <property type="entry name" value="P-loop containing nucleotide triphosphate hydrolases"/>
    <property type="match status" value="1"/>
</dbReference>
<evidence type="ECO:0000256" key="1">
    <source>
        <dbReference type="ARBA" id="ARBA00008959"/>
    </source>
</evidence>
<dbReference type="GO" id="GO:0016887">
    <property type="term" value="F:ATP hydrolysis activity"/>
    <property type="evidence" value="ECO:0007669"/>
    <property type="project" value="InterPro"/>
</dbReference>
<dbReference type="SUPFAM" id="SSF52540">
    <property type="entry name" value="P-loop containing nucleoside triphosphate hydrolases"/>
    <property type="match status" value="1"/>
</dbReference>
<dbReference type="InterPro" id="IPR008921">
    <property type="entry name" value="DNA_pol3_clamp-load_cplx_C"/>
</dbReference>
<protein>
    <submittedName>
        <fullName evidence="5">AAA ATPase domain-containing protein</fullName>
    </submittedName>
</protein>
<dbReference type="Gene3D" id="1.10.8.60">
    <property type="match status" value="1"/>
</dbReference>